<evidence type="ECO:0000256" key="1">
    <source>
        <dbReference type="ARBA" id="ARBA00004651"/>
    </source>
</evidence>
<feature type="domain" description="ABC3 transporter permease C-terminal" evidence="7">
    <location>
        <begin position="71"/>
        <end position="196"/>
    </location>
</feature>
<feature type="transmembrane region" description="Helical" evidence="6">
    <location>
        <begin position="164"/>
        <end position="187"/>
    </location>
</feature>
<dbReference type="GO" id="GO:0044874">
    <property type="term" value="P:lipoprotein localization to outer membrane"/>
    <property type="evidence" value="ECO:0007669"/>
    <property type="project" value="TreeGrafter"/>
</dbReference>
<keyword evidence="8" id="KW-0449">Lipoprotein</keyword>
<keyword evidence="4 6" id="KW-1133">Transmembrane helix</keyword>
<keyword evidence="3 6" id="KW-0812">Transmembrane</keyword>
<evidence type="ECO:0000256" key="6">
    <source>
        <dbReference type="SAM" id="Phobius"/>
    </source>
</evidence>
<protein>
    <submittedName>
        <fullName evidence="8">Lipoprotein-releasing system transmembrane protein LolE</fullName>
    </submittedName>
</protein>
<evidence type="ECO:0000256" key="3">
    <source>
        <dbReference type="ARBA" id="ARBA00022692"/>
    </source>
</evidence>
<feature type="transmembrane region" description="Helical" evidence="6">
    <location>
        <begin position="67"/>
        <end position="91"/>
    </location>
</feature>
<feature type="transmembrane region" description="Helical" evidence="6">
    <location>
        <begin position="111"/>
        <end position="144"/>
    </location>
</feature>
<dbReference type="PANTHER" id="PTHR30489">
    <property type="entry name" value="LIPOPROTEIN-RELEASING SYSTEM TRANSMEMBRANE PROTEIN LOLE"/>
    <property type="match status" value="1"/>
</dbReference>
<dbReference type="PANTHER" id="PTHR30489:SF0">
    <property type="entry name" value="LIPOPROTEIN-RELEASING SYSTEM TRANSMEMBRANE PROTEIN LOLE"/>
    <property type="match status" value="1"/>
</dbReference>
<evidence type="ECO:0000256" key="2">
    <source>
        <dbReference type="ARBA" id="ARBA00022475"/>
    </source>
</evidence>
<dbReference type="GO" id="GO:0098797">
    <property type="term" value="C:plasma membrane protein complex"/>
    <property type="evidence" value="ECO:0007669"/>
    <property type="project" value="TreeGrafter"/>
</dbReference>
<dbReference type="InterPro" id="IPR051447">
    <property type="entry name" value="Lipoprotein-release_system"/>
</dbReference>
<comment type="subcellular location">
    <subcellularLocation>
        <location evidence="1">Cell membrane</location>
        <topology evidence="1">Multi-pass membrane protein</topology>
    </subcellularLocation>
</comment>
<keyword evidence="5 6" id="KW-0472">Membrane</keyword>
<evidence type="ECO:0000313" key="8">
    <source>
        <dbReference type="EMBL" id="KAA6314449.1"/>
    </source>
</evidence>
<organism evidence="8">
    <name type="scientific">termite gut metagenome</name>
    <dbReference type="NCBI Taxonomy" id="433724"/>
    <lineage>
        <taxon>unclassified sequences</taxon>
        <taxon>metagenomes</taxon>
        <taxon>organismal metagenomes</taxon>
    </lineage>
</organism>
<dbReference type="AlphaFoldDB" id="A0A5J4Q0B3"/>
<evidence type="ECO:0000259" key="7">
    <source>
        <dbReference type="Pfam" id="PF02687"/>
    </source>
</evidence>
<reference evidence="8" key="1">
    <citation type="submission" date="2019-03" db="EMBL/GenBank/DDBJ databases">
        <title>Single cell metagenomics reveals metabolic interactions within the superorganism composed of flagellate Streblomastix strix and complex community of Bacteroidetes bacteria on its surface.</title>
        <authorList>
            <person name="Treitli S.C."/>
            <person name="Kolisko M."/>
            <person name="Husnik F."/>
            <person name="Keeling P."/>
            <person name="Hampl V."/>
        </authorList>
    </citation>
    <scope>NUCLEOTIDE SEQUENCE</scope>
    <source>
        <strain evidence="8">STM</strain>
    </source>
</reference>
<evidence type="ECO:0000256" key="5">
    <source>
        <dbReference type="ARBA" id="ARBA00023136"/>
    </source>
</evidence>
<dbReference type="EMBL" id="SNRY01005643">
    <property type="protein sequence ID" value="KAA6314449.1"/>
    <property type="molecule type" value="Genomic_DNA"/>
</dbReference>
<name>A0A5J4Q0B3_9ZZZZ</name>
<dbReference type="InterPro" id="IPR003838">
    <property type="entry name" value="ABC3_permease_C"/>
</dbReference>
<dbReference type="Pfam" id="PF02687">
    <property type="entry name" value="FtsX"/>
    <property type="match status" value="1"/>
</dbReference>
<gene>
    <name evidence="8" type="ORF">EZS27_034936</name>
</gene>
<proteinExistence type="predicted"/>
<accession>A0A5J4Q0B3</accession>
<evidence type="ECO:0000256" key="4">
    <source>
        <dbReference type="ARBA" id="ARBA00022989"/>
    </source>
</evidence>
<sequence>MLVPLSFARNLLENDRIASAIEVKLKPDASIAKAQQRIIGLFGDAFEVKDAYQQKAFYFRMLKYEKWVGFMILAFVLLVASFNVVGSLSMLMIEKKNDMSILHNMGADQSLIGRIFIIQGWIIVLAGAFAGMIAGAALCLLQMLTGFVPFSTSGSFVVDAYPVALRATDFVMILLSVTFISLITIYLPVKYFVKKYL</sequence>
<keyword evidence="2" id="KW-1003">Cell membrane</keyword>
<comment type="caution">
    <text evidence="8">The sequence shown here is derived from an EMBL/GenBank/DDBJ whole genome shotgun (WGS) entry which is preliminary data.</text>
</comment>